<dbReference type="SUPFAM" id="SSF63825">
    <property type="entry name" value="YWTD domain"/>
    <property type="match status" value="1"/>
</dbReference>
<proteinExistence type="predicted"/>
<dbReference type="AlphaFoldDB" id="A0A6L9SPA2"/>
<evidence type="ECO:0000313" key="4">
    <source>
        <dbReference type="EMBL" id="NEG54357.1"/>
    </source>
</evidence>
<dbReference type="EMBL" id="WHZV01000001">
    <property type="protein sequence ID" value="NEG54357.1"/>
    <property type="molecule type" value="Genomic_DNA"/>
</dbReference>
<dbReference type="Pfam" id="PF10647">
    <property type="entry name" value="Gmad1"/>
    <property type="match status" value="1"/>
</dbReference>
<name>A0A6L9SPA2_9BIFI</name>
<keyword evidence="1" id="KW-0732">Signal</keyword>
<sequence length="572" mass="60062">MRTPRIPRALAACACLVALVAPAACSSPIGLPSAGGVQEYAPVSQQTKRVYTNPEGPVADDQPEGIVEGFFNAMPAGVQSDGYRVAREFLTPAASSGWKGDTSAVVYDGTPVFTRKASAQTGSPEGGGIVVEAELSVIGTLDSHGLYTPSDASQSTVMTFTMAKSDGQWRISRLDDGVAVSSADFDQVFRQVSVYRLDASGSRLVPDVRWLSWRNWRTLAVRETLENGSSWLSGAVRDVNDANATLAVDSVPLDNGTPRIQLSADFLRLGSDERALLVRLIRLTLGDGVASSRIEVTCEGNDYSDIDGSVDLVDQQPSVGLYTLTDGRVVSLGSSSPLRVGETGYESVDGFVFSKSGGAVLRDDGVVACLKADASPCGVMFDGTRMSFIAAGTDGEVWAVDASGHSLYVSRGGEERHLSVPWLGDRAIRAVTVSPEGARLAVAVDDGVLLTGVARDGDLTPAGLSDKATAVSLQRGVTMLTFYNDLNLVYVTEPEENESGTVQRAFRQIAPGPPEDQRLPSGATVVALASGQVALYRRLAVLDGGGTVRSVSGSLDGSWSIADSQVTALGEQ</sequence>
<dbReference type="Pfam" id="PF25976">
    <property type="entry name" value="LpqB_N"/>
    <property type="match status" value="1"/>
</dbReference>
<feature type="signal peptide" evidence="1">
    <location>
        <begin position="1"/>
        <end position="23"/>
    </location>
</feature>
<comment type="caution">
    <text evidence="4">The sequence shown here is derived from an EMBL/GenBank/DDBJ whole genome shotgun (WGS) entry which is preliminary data.</text>
</comment>
<dbReference type="RefSeq" id="WP_163196035.1">
    <property type="nucleotide sequence ID" value="NZ_WHZV01000001.1"/>
</dbReference>
<gene>
    <name evidence="4" type="ORF">GFD21_00880</name>
</gene>
<feature type="domain" description="Lipoprotein LpqB N-terminal" evidence="3">
    <location>
        <begin position="56"/>
        <end position="186"/>
    </location>
</feature>
<evidence type="ECO:0000259" key="2">
    <source>
        <dbReference type="Pfam" id="PF10647"/>
    </source>
</evidence>
<feature type="chain" id="PRO_5026677598" evidence="1">
    <location>
        <begin position="24"/>
        <end position="572"/>
    </location>
</feature>
<dbReference type="Proteomes" id="UP000483293">
    <property type="component" value="Unassembled WGS sequence"/>
</dbReference>
<protein>
    <submittedName>
        <fullName evidence="4">Uncharacterized protein</fullName>
    </submittedName>
</protein>
<evidence type="ECO:0000259" key="3">
    <source>
        <dbReference type="Pfam" id="PF25976"/>
    </source>
</evidence>
<feature type="domain" description="Lipoprotein LpqB C-terminal" evidence="2">
    <location>
        <begin position="382"/>
        <end position="531"/>
    </location>
</feature>
<organism evidence="4 5">
    <name type="scientific">Bifidobacterium platyrrhinorum</name>
    <dbReference type="NCBI Taxonomy" id="2661628"/>
    <lineage>
        <taxon>Bacteria</taxon>
        <taxon>Bacillati</taxon>
        <taxon>Actinomycetota</taxon>
        <taxon>Actinomycetes</taxon>
        <taxon>Bifidobacteriales</taxon>
        <taxon>Bifidobacteriaceae</taxon>
        <taxon>Bifidobacterium</taxon>
    </lineage>
</organism>
<dbReference type="InterPro" id="IPR059026">
    <property type="entry name" value="LpqB_N"/>
</dbReference>
<reference evidence="4 5" key="1">
    <citation type="submission" date="2019-10" db="EMBL/GenBank/DDBJ databases">
        <title>Bifidobacterium from non-human primates.</title>
        <authorList>
            <person name="Modesto M."/>
        </authorList>
    </citation>
    <scope>NUCLEOTIDE SEQUENCE [LARGE SCALE GENOMIC DNA]</scope>
    <source>
        <strain evidence="4 5">SMA15</strain>
    </source>
</reference>
<evidence type="ECO:0000256" key="1">
    <source>
        <dbReference type="SAM" id="SignalP"/>
    </source>
</evidence>
<keyword evidence="5" id="KW-1185">Reference proteome</keyword>
<accession>A0A6L9SPA2</accession>
<dbReference type="InterPro" id="IPR018910">
    <property type="entry name" value="LpqB_C"/>
</dbReference>
<evidence type="ECO:0000313" key="5">
    <source>
        <dbReference type="Proteomes" id="UP000483293"/>
    </source>
</evidence>